<accession>A0ABD3D603</accession>
<keyword evidence="5" id="KW-0788">Thiol protease</keyword>
<gene>
    <name evidence="6" type="ORF">CASFOL_020902</name>
</gene>
<dbReference type="InterPro" id="IPR000816">
    <property type="entry name" value="Peptidase_C15"/>
</dbReference>
<dbReference type="EMBL" id="JAVIJP010000027">
    <property type="protein sequence ID" value="KAL3636355.1"/>
    <property type="molecule type" value="Genomic_DNA"/>
</dbReference>
<dbReference type="AlphaFoldDB" id="A0ABD3D603"/>
<evidence type="ECO:0000256" key="1">
    <source>
        <dbReference type="ARBA" id="ARBA00006641"/>
    </source>
</evidence>
<evidence type="ECO:0000313" key="7">
    <source>
        <dbReference type="Proteomes" id="UP001632038"/>
    </source>
</evidence>
<evidence type="ECO:0000256" key="5">
    <source>
        <dbReference type="ARBA" id="ARBA00022807"/>
    </source>
</evidence>
<dbReference type="FunFam" id="3.40.630.20:FF:000003">
    <property type="entry name" value="Pyrrolidone-carboxylate peptidase isoform A"/>
    <property type="match status" value="1"/>
</dbReference>
<comment type="caution">
    <text evidence="6">The sequence shown here is derived from an EMBL/GenBank/DDBJ whole genome shotgun (WGS) entry which is preliminary data.</text>
</comment>
<evidence type="ECO:0000256" key="2">
    <source>
        <dbReference type="ARBA" id="ARBA00022490"/>
    </source>
</evidence>
<dbReference type="SUPFAM" id="SSF53182">
    <property type="entry name" value="Pyrrolidone carboxyl peptidase (pyroglutamate aminopeptidase)"/>
    <property type="match status" value="1"/>
</dbReference>
<dbReference type="CDD" id="cd00501">
    <property type="entry name" value="Peptidase_C15"/>
    <property type="match status" value="1"/>
</dbReference>
<dbReference type="GO" id="GO:0008234">
    <property type="term" value="F:cysteine-type peptidase activity"/>
    <property type="evidence" value="ECO:0007669"/>
    <property type="project" value="UniProtKB-KW"/>
</dbReference>
<protein>
    <recommendedName>
        <fullName evidence="8">Pyrrolidone-carboxylate peptidase</fullName>
    </recommendedName>
</protein>
<dbReference type="PANTHER" id="PTHR23402">
    <property type="entry name" value="PROTEASE FAMILY C15 PYROGLUTAMYL-PEPTIDASE I-RELATED"/>
    <property type="match status" value="1"/>
</dbReference>
<evidence type="ECO:0000313" key="6">
    <source>
        <dbReference type="EMBL" id="KAL3636355.1"/>
    </source>
</evidence>
<dbReference type="Pfam" id="PF01470">
    <property type="entry name" value="Peptidase_C15"/>
    <property type="match status" value="1"/>
</dbReference>
<evidence type="ECO:0000256" key="3">
    <source>
        <dbReference type="ARBA" id="ARBA00022670"/>
    </source>
</evidence>
<reference evidence="7" key="1">
    <citation type="journal article" date="2024" name="IScience">
        <title>Strigolactones Initiate the Formation of Haustorium-like Structures in Castilleja.</title>
        <authorList>
            <person name="Buerger M."/>
            <person name="Peterson D."/>
            <person name="Chory J."/>
        </authorList>
    </citation>
    <scope>NUCLEOTIDE SEQUENCE [LARGE SCALE GENOMIC DNA]</scope>
</reference>
<keyword evidence="4" id="KW-0378">Hydrolase</keyword>
<proteinExistence type="inferred from homology"/>
<organism evidence="6 7">
    <name type="scientific">Castilleja foliolosa</name>
    <dbReference type="NCBI Taxonomy" id="1961234"/>
    <lineage>
        <taxon>Eukaryota</taxon>
        <taxon>Viridiplantae</taxon>
        <taxon>Streptophyta</taxon>
        <taxon>Embryophyta</taxon>
        <taxon>Tracheophyta</taxon>
        <taxon>Spermatophyta</taxon>
        <taxon>Magnoliopsida</taxon>
        <taxon>eudicotyledons</taxon>
        <taxon>Gunneridae</taxon>
        <taxon>Pentapetalae</taxon>
        <taxon>asterids</taxon>
        <taxon>lamiids</taxon>
        <taxon>Lamiales</taxon>
        <taxon>Orobanchaceae</taxon>
        <taxon>Pedicularideae</taxon>
        <taxon>Castillejinae</taxon>
        <taxon>Castilleja</taxon>
    </lineage>
</organism>
<dbReference type="PIRSF" id="PIRSF015592">
    <property type="entry name" value="Prld-crbxl_pptds"/>
    <property type="match status" value="1"/>
</dbReference>
<dbReference type="PANTHER" id="PTHR23402:SF26">
    <property type="entry name" value="PEPTIDASE C15, PYROGLUTAMYL PEPTIDASE I-LIKE PROTEIN"/>
    <property type="match status" value="1"/>
</dbReference>
<dbReference type="GO" id="GO:0006508">
    <property type="term" value="P:proteolysis"/>
    <property type="evidence" value="ECO:0007669"/>
    <property type="project" value="UniProtKB-KW"/>
</dbReference>
<dbReference type="InterPro" id="IPR036440">
    <property type="entry name" value="Peptidase_C15-like_sf"/>
</dbReference>
<keyword evidence="3" id="KW-0645">Protease</keyword>
<dbReference type="Gene3D" id="3.40.630.20">
    <property type="entry name" value="Peptidase C15, pyroglutamyl peptidase I-like"/>
    <property type="match status" value="1"/>
</dbReference>
<evidence type="ECO:0008006" key="8">
    <source>
        <dbReference type="Google" id="ProtNLM"/>
    </source>
</evidence>
<evidence type="ECO:0000256" key="4">
    <source>
        <dbReference type="ARBA" id="ARBA00022801"/>
    </source>
</evidence>
<keyword evidence="7" id="KW-1185">Reference proteome</keyword>
<sequence length="222" mass="24715">MGSEGPRSVRINVTGFKKFQGVDQNPTEIIVNKLKEYVESIGTPARVNLGICKVLETAANGAISELYKVLESGIPTNSDNEIVVWLHLGLNSGLLRFAIERQAINEATFCCPDELGWQPQQYPIIPGDGGISRNRKTCFSVEAIVEFMNKKGFDTMISYDAGRFVCNFVYYHSLVFAERKGYKSLFVHLPTFSRVDQETQMQFVVALFEAIASNCLISTALV</sequence>
<dbReference type="Proteomes" id="UP001632038">
    <property type="component" value="Unassembled WGS sequence"/>
</dbReference>
<keyword evidence="2" id="KW-0963">Cytoplasm</keyword>
<name>A0ABD3D603_9LAMI</name>
<comment type="similarity">
    <text evidence="1">Belongs to the peptidase C15 family.</text>
</comment>
<dbReference type="InterPro" id="IPR016125">
    <property type="entry name" value="Peptidase_C15-like"/>
</dbReference>